<evidence type="ECO:0000259" key="5">
    <source>
        <dbReference type="PROSITE" id="PS50042"/>
    </source>
</evidence>
<evidence type="ECO:0000256" key="2">
    <source>
        <dbReference type="ARBA" id="ARBA00023303"/>
    </source>
</evidence>
<dbReference type="PROSITE" id="PS50042">
    <property type="entry name" value="CNMP_BINDING_3"/>
    <property type="match status" value="1"/>
</dbReference>
<evidence type="ECO:0000256" key="4">
    <source>
        <dbReference type="SAM" id="Phobius"/>
    </source>
</evidence>
<evidence type="ECO:0000256" key="3">
    <source>
        <dbReference type="SAM" id="MobiDB-lite"/>
    </source>
</evidence>
<keyword evidence="1" id="KW-0813">Transport</keyword>
<feature type="transmembrane region" description="Helical" evidence="4">
    <location>
        <begin position="127"/>
        <end position="149"/>
    </location>
</feature>
<feature type="transmembrane region" description="Helical" evidence="4">
    <location>
        <begin position="375"/>
        <end position="399"/>
    </location>
</feature>
<dbReference type="InterPro" id="IPR014710">
    <property type="entry name" value="RmlC-like_jellyroll"/>
</dbReference>
<dbReference type="AlphaFoldDB" id="A0AAV1D2Y9"/>
<dbReference type="SUPFAM" id="SSF81324">
    <property type="entry name" value="Voltage-gated potassium channels"/>
    <property type="match status" value="1"/>
</dbReference>
<proteinExistence type="predicted"/>
<accession>A0AAV1D2Y9</accession>
<feature type="transmembrane region" description="Helical" evidence="4">
    <location>
        <begin position="94"/>
        <end position="115"/>
    </location>
</feature>
<dbReference type="SUPFAM" id="SSF51206">
    <property type="entry name" value="cAMP-binding domain-like"/>
    <property type="match status" value="1"/>
</dbReference>
<keyword evidence="4" id="KW-1133">Transmembrane helix</keyword>
<keyword evidence="1" id="KW-0406">Ion transport</keyword>
<feature type="region of interest" description="Disordered" evidence="3">
    <location>
        <begin position="675"/>
        <end position="697"/>
    </location>
</feature>
<keyword evidence="4" id="KW-0472">Membrane</keyword>
<feature type="domain" description="Cyclic nucleotide-binding" evidence="5">
    <location>
        <begin position="474"/>
        <end position="602"/>
    </location>
</feature>
<dbReference type="GO" id="GO:0016020">
    <property type="term" value="C:membrane"/>
    <property type="evidence" value="ECO:0007669"/>
    <property type="project" value="UniProtKB-SubCell"/>
</dbReference>
<keyword evidence="2" id="KW-0407">Ion channel</keyword>
<reference evidence="6" key="1">
    <citation type="submission" date="2023-03" db="EMBL/GenBank/DDBJ databases">
        <authorList>
            <person name="Julca I."/>
        </authorList>
    </citation>
    <scope>NUCLEOTIDE SEQUENCE</scope>
</reference>
<dbReference type="Gene3D" id="1.10.287.70">
    <property type="match status" value="1"/>
</dbReference>
<dbReference type="Proteomes" id="UP001161247">
    <property type="component" value="Chromosome 4"/>
</dbReference>
<dbReference type="GO" id="GO:0034220">
    <property type="term" value="P:monoatomic ion transmembrane transport"/>
    <property type="evidence" value="ECO:0007669"/>
    <property type="project" value="UniProtKB-KW"/>
</dbReference>
<dbReference type="PANTHER" id="PTHR45651">
    <property type="entry name" value="CYCLIC NUCLEOTIDE-GATED ION CHANNEL 15-RELATED-RELATED"/>
    <property type="match status" value="1"/>
</dbReference>
<keyword evidence="1" id="KW-1071">Ligand-gated ion channel</keyword>
<dbReference type="CDD" id="cd00038">
    <property type="entry name" value="CAP_ED"/>
    <property type="match status" value="1"/>
</dbReference>
<feature type="transmembrane region" description="Helical" evidence="4">
    <location>
        <begin position="235"/>
        <end position="264"/>
    </location>
</feature>
<feature type="transmembrane region" description="Helical" evidence="4">
    <location>
        <begin position="170"/>
        <end position="192"/>
    </location>
</feature>
<dbReference type="SMART" id="SM00100">
    <property type="entry name" value="cNMP"/>
    <property type="match status" value="1"/>
</dbReference>
<name>A0AAV1D2Y9_OLDCO</name>
<dbReference type="Gene3D" id="2.60.120.10">
    <property type="entry name" value="Jelly Rolls"/>
    <property type="match status" value="1"/>
</dbReference>
<gene>
    <name evidence="6" type="ORF">OLC1_LOCUS11637</name>
</gene>
<dbReference type="InterPro" id="IPR018490">
    <property type="entry name" value="cNMP-bd_dom_sf"/>
</dbReference>
<evidence type="ECO:0000313" key="7">
    <source>
        <dbReference type="Proteomes" id="UP001161247"/>
    </source>
</evidence>
<keyword evidence="7" id="KW-1185">Reference proteome</keyword>
<protein>
    <submittedName>
        <fullName evidence="6">OLC1v1000495C1</fullName>
    </submittedName>
</protein>
<dbReference type="PANTHER" id="PTHR45651:SF76">
    <property type="entry name" value="CYCLIC NUCLEOTIDE-GATED ION CHANNEL 1-LIKE"/>
    <property type="match status" value="1"/>
</dbReference>
<dbReference type="EMBL" id="OX459121">
    <property type="protein sequence ID" value="CAI9102254.1"/>
    <property type="molecule type" value="Genomic_DNA"/>
</dbReference>
<evidence type="ECO:0000313" key="6">
    <source>
        <dbReference type="EMBL" id="CAI9102254.1"/>
    </source>
</evidence>
<evidence type="ECO:0000256" key="1">
    <source>
        <dbReference type="ARBA" id="ARBA00023286"/>
    </source>
</evidence>
<sequence length="697" mass="80500">MGNSSIFRSFLRSQDWRGSRFSDMENRRNSTNRLPYATRRIPSMSDTFSFRRGFRIKRFMGPSTLNNESGSVLGRIKEEVIDPQRRFYQLWNKIFAVSFVIALFLDPLFSYIHVIDNNRKCIDLDKKLMIVICVLRSFVDLVYMFHIFWKFHIGYTIAASSSKLYLVASFMLDILSALPVPQVVIFIIAPRLNVPTSLITRNQLMNAMIAQFDIKFFKICLMYMEMREVTRASRISAATSLIGAALCVFLCMLATNLFGAWWYILSIKRVNECWRASCAKHHCNPNALNCGVPRVGDYSFLNSSCPLLEPNEIKRPTDFDFGIFLEALQSRVVEKENFWQKFVYCYWWGLRSLSSLGQNLKTSTYYLENFVAIDILTFGLVLFGLLIFHIQTSVQSLGARMKERRAKKRDKKKIDQWMSELPENLRHRIRRYEKFERLDAGRVQEVALVKNLPKDLKRDINRHHCWDLLAKVPMFSQMDDQLKDVVCERLKPVFYSANDFIYCEGDQIDELLLLTHGNLLSMTNHGKRNGFAAELELGDLCGEELIPWALDPASSSSLPISTRTIKAMKNVEAFALRADDLRFVTSQFRQLHREQIQHIFRFYSHEWRRWAASLIQAAWCNHCRKELEKSLRRREESLQVGMEGGGPNSTSSASAAATICASKFSATALRAQLQTPPLLHQKPPEPDYNADSSNVTV</sequence>
<keyword evidence="4" id="KW-0812">Transmembrane</keyword>
<organism evidence="6 7">
    <name type="scientific">Oldenlandia corymbosa var. corymbosa</name>
    <dbReference type="NCBI Taxonomy" id="529605"/>
    <lineage>
        <taxon>Eukaryota</taxon>
        <taxon>Viridiplantae</taxon>
        <taxon>Streptophyta</taxon>
        <taxon>Embryophyta</taxon>
        <taxon>Tracheophyta</taxon>
        <taxon>Spermatophyta</taxon>
        <taxon>Magnoliopsida</taxon>
        <taxon>eudicotyledons</taxon>
        <taxon>Gunneridae</taxon>
        <taxon>Pentapetalae</taxon>
        <taxon>asterids</taxon>
        <taxon>lamiids</taxon>
        <taxon>Gentianales</taxon>
        <taxon>Rubiaceae</taxon>
        <taxon>Rubioideae</taxon>
        <taxon>Spermacoceae</taxon>
        <taxon>Hedyotis-Oldenlandia complex</taxon>
        <taxon>Oldenlandia</taxon>
    </lineage>
</organism>
<dbReference type="InterPro" id="IPR000595">
    <property type="entry name" value="cNMP-bd_dom"/>
</dbReference>
<dbReference type="Gene3D" id="1.10.287.630">
    <property type="entry name" value="Helix hairpin bin"/>
    <property type="match status" value="1"/>
</dbReference>